<dbReference type="InterPro" id="IPR025335">
    <property type="entry name" value="DUF4241"/>
</dbReference>
<sequence length="175" mass="18865">MFISLGQFEVTTGKLVVSDPCYDLNENTIIMGVLDNALNGTWDAYVSKTEVQDWGEACAKLIACHSSVADKLEAIEWVKGNFIVGVDSGQAGIFDVSKYRIPDADAEGNESDNADSDWYFACCDITESNEDAGVLDGGVVSRTGFGDGAYAAYYAVNGQNQIMGVKIIFIKDTEL</sequence>
<reference evidence="1 2" key="1">
    <citation type="submission" date="2020-05" db="EMBL/GenBank/DDBJ databases">
        <title>Whole genome sequencing and identification of novel metabolites from Paenibacillus alvei strain JR949.</title>
        <authorList>
            <person name="Rajendhran J."/>
            <person name="Sree Pranav P."/>
            <person name="Mahalakshmi B."/>
            <person name="Karthikeyan R."/>
        </authorList>
    </citation>
    <scope>NUCLEOTIDE SEQUENCE [LARGE SCALE GENOMIC DNA]</scope>
    <source>
        <strain evidence="1 2">JR949</strain>
    </source>
</reference>
<dbReference type="EMBL" id="JABFOR010000004">
    <property type="protein sequence ID" value="NOJ69890.1"/>
    <property type="molecule type" value="Genomic_DNA"/>
</dbReference>
<protein>
    <submittedName>
        <fullName evidence="1">DUF4241 domain-containing protein</fullName>
    </submittedName>
</protein>
<gene>
    <name evidence="1" type="ORF">HMI46_04915</name>
</gene>
<evidence type="ECO:0000313" key="2">
    <source>
        <dbReference type="Proteomes" id="UP000552038"/>
    </source>
</evidence>
<evidence type="ECO:0000313" key="1">
    <source>
        <dbReference type="EMBL" id="NOJ69890.1"/>
    </source>
</evidence>
<dbReference type="Pfam" id="PF14025">
    <property type="entry name" value="DUF4241"/>
    <property type="match status" value="1"/>
</dbReference>
<accession>A0AAP6ZVW0</accession>
<comment type="caution">
    <text evidence="1">The sequence shown here is derived from an EMBL/GenBank/DDBJ whole genome shotgun (WGS) entry which is preliminary data.</text>
</comment>
<organism evidence="1 2">
    <name type="scientific">Paenibacillus alvei</name>
    <name type="common">Bacillus alvei</name>
    <dbReference type="NCBI Taxonomy" id="44250"/>
    <lineage>
        <taxon>Bacteria</taxon>
        <taxon>Bacillati</taxon>
        <taxon>Bacillota</taxon>
        <taxon>Bacilli</taxon>
        <taxon>Bacillales</taxon>
        <taxon>Paenibacillaceae</taxon>
        <taxon>Paenibacillus</taxon>
    </lineage>
</organism>
<name>A0AAP6ZVW0_PAEAL</name>
<proteinExistence type="predicted"/>
<dbReference type="Proteomes" id="UP000552038">
    <property type="component" value="Unassembled WGS sequence"/>
</dbReference>
<dbReference type="RefSeq" id="WP_163976958.1">
    <property type="nucleotide sequence ID" value="NZ_JABFOR010000004.1"/>
</dbReference>
<dbReference type="AlphaFoldDB" id="A0AAP6ZVW0"/>